<comment type="caution">
    <text evidence="1">The sequence shown here is derived from an EMBL/GenBank/DDBJ whole genome shotgun (WGS) entry which is preliminary data.</text>
</comment>
<dbReference type="EMBL" id="BNAH01000016">
    <property type="protein sequence ID" value="GHF00952.1"/>
    <property type="molecule type" value="Genomic_DNA"/>
</dbReference>
<dbReference type="PROSITE" id="PS51257">
    <property type="entry name" value="PROKAR_LIPOPROTEIN"/>
    <property type="match status" value="1"/>
</dbReference>
<organism evidence="1 2">
    <name type="scientific">Thalassotalea profundi</name>
    <dbReference type="NCBI Taxonomy" id="2036687"/>
    <lineage>
        <taxon>Bacteria</taxon>
        <taxon>Pseudomonadati</taxon>
        <taxon>Pseudomonadota</taxon>
        <taxon>Gammaproteobacteria</taxon>
        <taxon>Alteromonadales</taxon>
        <taxon>Colwelliaceae</taxon>
        <taxon>Thalassotalea</taxon>
    </lineage>
</organism>
<evidence type="ECO:0000313" key="1">
    <source>
        <dbReference type="EMBL" id="GHF00952.1"/>
    </source>
</evidence>
<proteinExistence type="predicted"/>
<name>A0ABQ3J4E1_9GAMM</name>
<dbReference type="RefSeq" id="WP_189379368.1">
    <property type="nucleotide sequence ID" value="NZ_BNAH01000016.1"/>
</dbReference>
<dbReference type="PANTHER" id="PTHR30469:SF33">
    <property type="entry name" value="SLR1207 PROTEIN"/>
    <property type="match status" value="1"/>
</dbReference>
<protein>
    <recommendedName>
        <fullName evidence="3">HlyD family efflux transporter periplasmic adaptor subunit</fullName>
    </recommendedName>
</protein>
<dbReference type="Gene3D" id="2.40.30.170">
    <property type="match status" value="1"/>
</dbReference>
<keyword evidence="2" id="KW-1185">Reference proteome</keyword>
<dbReference type="Gene3D" id="2.40.420.20">
    <property type="match status" value="1"/>
</dbReference>
<sequence>MNKIITIIAALALLSCSEQDSPPLLYSVEEKPFEVIIPAKGELFAAQATVISAPMSRNGVQVISWLAPEFSHVKKGDTIVRLDGESMQVQSKNKLNELALIQQDMQQKSGELNKELSGINKDIAMVDQEKLFAEQFSIEDERIRSKLEIIESLQNAEYLGTKQGYLNWKNESFSESAKGDMGLLEMKQQLSQTQIDQLKASLSQLEIKAPHDGLLAYKVNWRGEKVRTGQTMWPGQKIAELPDISVMKAKLWVIENEAIDLEKDKKVALRLNANAEHVFYGKIESIAAFPTSIKRGDPQKYFEVIVKLDQQNPEQFVPGQKIEADIEIASNQQKLIIPKQSVFSDQNQLFVYIYQSGRFVKTKIETGASSLSHIVVASGLEAGQKISLTSQEKS</sequence>
<reference evidence="2" key="1">
    <citation type="journal article" date="2019" name="Int. J. Syst. Evol. Microbiol.">
        <title>The Global Catalogue of Microorganisms (GCM) 10K type strain sequencing project: providing services to taxonomists for standard genome sequencing and annotation.</title>
        <authorList>
            <consortium name="The Broad Institute Genomics Platform"/>
            <consortium name="The Broad Institute Genome Sequencing Center for Infectious Disease"/>
            <person name="Wu L."/>
            <person name="Ma J."/>
        </authorList>
    </citation>
    <scope>NUCLEOTIDE SEQUENCE [LARGE SCALE GENOMIC DNA]</scope>
    <source>
        <strain evidence="2">CGMCC 1.15922</strain>
    </source>
</reference>
<dbReference type="Proteomes" id="UP000626370">
    <property type="component" value="Unassembled WGS sequence"/>
</dbReference>
<dbReference type="PANTHER" id="PTHR30469">
    <property type="entry name" value="MULTIDRUG RESISTANCE PROTEIN MDTA"/>
    <property type="match status" value="1"/>
</dbReference>
<evidence type="ECO:0008006" key="3">
    <source>
        <dbReference type="Google" id="ProtNLM"/>
    </source>
</evidence>
<accession>A0ABQ3J4E1</accession>
<evidence type="ECO:0000313" key="2">
    <source>
        <dbReference type="Proteomes" id="UP000626370"/>
    </source>
</evidence>
<gene>
    <name evidence="1" type="ORF">GCM10011501_33030</name>
</gene>